<name>A0A383B2J8_9ZZZZ</name>
<reference evidence="1" key="1">
    <citation type="submission" date="2018-05" db="EMBL/GenBank/DDBJ databases">
        <authorList>
            <person name="Lanie J.A."/>
            <person name="Ng W.-L."/>
            <person name="Kazmierczak K.M."/>
            <person name="Andrzejewski T.M."/>
            <person name="Davidsen T.M."/>
            <person name="Wayne K.J."/>
            <person name="Tettelin H."/>
            <person name="Glass J.I."/>
            <person name="Rusch D."/>
            <person name="Podicherti R."/>
            <person name="Tsui H.-C.T."/>
            <person name="Winkler M.E."/>
        </authorList>
    </citation>
    <scope>NUCLEOTIDE SEQUENCE</scope>
</reference>
<evidence type="ECO:0000313" key="1">
    <source>
        <dbReference type="EMBL" id="SVE14182.1"/>
    </source>
</evidence>
<proteinExistence type="predicted"/>
<protein>
    <submittedName>
        <fullName evidence="1">Uncharacterized protein</fullName>
    </submittedName>
</protein>
<organism evidence="1">
    <name type="scientific">marine metagenome</name>
    <dbReference type="NCBI Taxonomy" id="408172"/>
    <lineage>
        <taxon>unclassified sequences</taxon>
        <taxon>metagenomes</taxon>
        <taxon>ecological metagenomes</taxon>
    </lineage>
</organism>
<gene>
    <name evidence="1" type="ORF">METZ01_LOCUS467036</name>
</gene>
<dbReference type="AlphaFoldDB" id="A0A383B2J8"/>
<feature type="non-terminal residue" evidence="1">
    <location>
        <position position="56"/>
    </location>
</feature>
<dbReference type="Gene3D" id="3.40.640.10">
    <property type="entry name" value="Type I PLP-dependent aspartate aminotransferase-like (Major domain)"/>
    <property type="match status" value="1"/>
</dbReference>
<accession>A0A383B2J8</accession>
<dbReference type="EMBL" id="UINC01196943">
    <property type="protein sequence ID" value="SVE14182.1"/>
    <property type="molecule type" value="Genomic_DNA"/>
</dbReference>
<dbReference type="InterPro" id="IPR015422">
    <property type="entry name" value="PyrdxlP-dep_Trfase_small"/>
</dbReference>
<dbReference type="InterPro" id="IPR015421">
    <property type="entry name" value="PyrdxlP-dep_Trfase_major"/>
</dbReference>
<dbReference type="Gene3D" id="3.90.1150.10">
    <property type="entry name" value="Aspartate Aminotransferase, domain 1"/>
    <property type="match status" value="1"/>
</dbReference>
<sequence>MPQTKFGEINIPSRLLTSTGPVNVHPRVYKAMMTPVIGYGEAAFLPVIDGISSMLS</sequence>